<proteinExistence type="predicted"/>
<name>B6SBZ8_9CAUD</name>
<reference evidence="1 2" key="1">
    <citation type="journal article" date="2008" name="J. Bacteriol.">
        <title>Molecular characterization of a Clostridium difficile bacteriophage and its cloned biologically active endolysin.</title>
        <authorList>
            <person name="Mayer M.J."/>
            <person name="Narbad A."/>
            <person name="Gasson M.J."/>
        </authorList>
    </citation>
    <scope>NUCLEOTIDE SEQUENCE</scope>
</reference>
<organism evidence="1 2">
    <name type="scientific">Clostridioides phage phiCD27</name>
    <dbReference type="NCBI Taxonomy" id="2849704"/>
    <lineage>
        <taxon>Viruses</taxon>
        <taxon>Duplodnaviria</taxon>
        <taxon>Heunggongvirae</taxon>
        <taxon>Uroviricota</taxon>
        <taxon>Caudoviricetes</taxon>
        <taxon>Colneyvirus</taxon>
        <taxon>Colneyvirus CD27</taxon>
    </lineage>
</organism>
<sequence>MYPPLKRLRLTSRSFLIQKFIKNARHALFRYACHACLKSNI</sequence>
<dbReference type="EMBL" id="EU719189">
    <property type="protein sequence ID" value="ACH91365.1"/>
    <property type="molecule type" value="Genomic_DNA"/>
</dbReference>
<dbReference type="OrthoDB" id="38479at10239"/>
<dbReference type="Proteomes" id="UP000001043">
    <property type="component" value="Segment"/>
</dbReference>
<evidence type="ECO:0000313" key="2">
    <source>
        <dbReference type="Proteomes" id="UP000001043"/>
    </source>
</evidence>
<dbReference type="GeneID" id="6998201"/>
<evidence type="ECO:0000313" key="1">
    <source>
        <dbReference type="EMBL" id="ACH91365.1"/>
    </source>
</evidence>
<dbReference type="KEGG" id="vg:6998201"/>
<keyword evidence="2" id="KW-1185">Reference proteome</keyword>
<accession>B6SBZ8</accession>
<protein>
    <submittedName>
        <fullName evidence="1">Uncharacterized protein</fullName>
    </submittedName>
</protein>
<dbReference type="RefSeq" id="YP_002290950.1">
    <property type="nucleotide sequence ID" value="NC_011398.1"/>
</dbReference>